<proteinExistence type="predicted"/>
<dbReference type="EMBL" id="JASCTH010000010">
    <property type="protein sequence ID" value="MDI6100311.1"/>
    <property type="molecule type" value="Genomic_DNA"/>
</dbReference>
<keyword evidence="5" id="KW-1185">Reference proteome</keyword>
<keyword evidence="1 2" id="KW-0238">DNA-binding</keyword>
<dbReference type="RefSeq" id="WP_282761016.1">
    <property type="nucleotide sequence ID" value="NZ_JASCTH010000010.1"/>
</dbReference>
<evidence type="ECO:0000313" key="4">
    <source>
        <dbReference type="EMBL" id="MDI6100311.1"/>
    </source>
</evidence>
<evidence type="ECO:0000256" key="2">
    <source>
        <dbReference type="PROSITE-ProRule" id="PRU00335"/>
    </source>
</evidence>
<comment type="caution">
    <text evidence="4">The sequence shown here is derived from an EMBL/GenBank/DDBJ whole genome shotgun (WGS) entry which is preliminary data.</text>
</comment>
<organism evidence="4 5">
    <name type="scientific">Actinoplanes sandaracinus</name>
    <dbReference type="NCBI Taxonomy" id="3045177"/>
    <lineage>
        <taxon>Bacteria</taxon>
        <taxon>Bacillati</taxon>
        <taxon>Actinomycetota</taxon>
        <taxon>Actinomycetes</taxon>
        <taxon>Micromonosporales</taxon>
        <taxon>Micromonosporaceae</taxon>
        <taxon>Actinoplanes</taxon>
    </lineage>
</organism>
<reference evidence="4 5" key="1">
    <citation type="submission" date="2023-05" db="EMBL/GenBank/DDBJ databases">
        <title>Actinoplanes sp. NEAU-A12 genome sequencing.</title>
        <authorList>
            <person name="Wang Z.-S."/>
        </authorList>
    </citation>
    <scope>NUCLEOTIDE SEQUENCE [LARGE SCALE GENOMIC DNA]</scope>
    <source>
        <strain evidence="4 5">NEAU-A12</strain>
    </source>
</reference>
<feature type="domain" description="HTH tetR-type" evidence="3">
    <location>
        <begin position="6"/>
        <end position="66"/>
    </location>
</feature>
<sequence length="200" mass="21242">MSARDPARKQALTDAAFGIVGETGLRALTHRAVDVAAGLPSGTCSYHYPTRQALLAAVLHRIAELDRADLDAALAGRTVTDFDAAALIEDGTRMLAHWLGPARARSRARMLLMLDPQTRELTTATAAAIAADLEALATAVFGDPEHGSMLIALVDGIVVDELTHGREPVDTRRLRARFGAIVGLALRPAPDQRATPLPQT</sequence>
<name>A0ABT6WKQ3_9ACTN</name>
<accession>A0ABT6WKQ3</accession>
<evidence type="ECO:0000256" key="1">
    <source>
        <dbReference type="ARBA" id="ARBA00023125"/>
    </source>
</evidence>
<dbReference type="PROSITE" id="PS50977">
    <property type="entry name" value="HTH_TETR_2"/>
    <property type="match status" value="1"/>
</dbReference>
<dbReference type="InterPro" id="IPR009057">
    <property type="entry name" value="Homeodomain-like_sf"/>
</dbReference>
<evidence type="ECO:0000259" key="3">
    <source>
        <dbReference type="PROSITE" id="PS50977"/>
    </source>
</evidence>
<evidence type="ECO:0000313" key="5">
    <source>
        <dbReference type="Proteomes" id="UP001241758"/>
    </source>
</evidence>
<dbReference type="Gene3D" id="1.10.357.10">
    <property type="entry name" value="Tetracycline Repressor, domain 2"/>
    <property type="match status" value="1"/>
</dbReference>
<dbReference type="Proteomes" id="UP001241758">
    <property type="component" value="Unassembled WGS sequence"/>
</dbReference>
<dbReference type="InterPro" id="IPR001647">
    <property type="entry name" value="HTH_TetR"/>
</dbReference>
<dbReference type="SUPFAM" id="SSF46689">
    <property type="entry name" value="Homeodomain-like"/>
    <property type="match status" value="1"/>
</dbReference>
<gene>
    <name evidence="4" type="ORF">QLQ12_17025</name>
</gene>
<protein>
    <submittedName>
        <fullName evidence="4">TetR/AcrR family transcriptional regulator</fullName>
    </submittedName>
</protein>
<feature type="DNA-binding region" description="H-T-H motif" evidence="2">
    <location>
        <begin position="29"/>
        <end position="48"/>
    </location>
</feature>